<dbReference type="AlphaFoldDB" id="A0A0B5QPF6"/>
<reference evidence="9" key="1">
    <citation type="submission" date="2014-12" db="EMBL/GenBank/DDBJ databases">
        <title>Genome sequence of Clostridium beijerinckii strain 59B.</title>
        <authorList>
            <person name="Little G.T."/>
            <person name="Minton N.P."/>
        </authorList>
    </citation>
    <scope>NUCLEOTIDE SEQUENCE [LARGE SCALE GENOMIC DNA]</scope>
    <source>
        <strain evidence="9">59B</strain>
    </source>
</reference>
<dbReference type="GeneID" id="66344871"/>
<dbReference type="Proteomes" id="UP001194098">
    <property type="component" value="Unassembled WGS sequence"/>
</dbReference>
<reference evidence="6" key="6">
    <citation type="submission" date="2020-05" db="EMBL/GenBank/DDBJ databases">
        <title>Genomic insights into acetone-butanol-ethanol (ABE) fermentation by sequencing solventogenic clostridia strains.</title>
        <authorList>
            <person name="Brown S."/>
        </authorList>
    </citation>
    <scope>NUCLEOTIDE SEQUENCE</scope>
    <source>
        <strain evidence="7">DJ123</strain>
        <strain evidence="6">DJ126</strain>
    </source>
</reference>
<reference evidence="4 11" key="4">
    <citation type="submission" date="2020-04" db="EMBL/GenBank/DDBJ databases">
        <authorList>
            <person name="Hitch T.C.A."/>
            <person name="Wylensek D."/>
            <person name="Clavel T."/>
        </authorList>
    </citation>
    <scope>NUCLEOTIDE SEQUENCE [LARGE SCALE GENOMIC DNA]</scope>
    <source>
        <strain evidence="4 11">WB01_NA02</strain>
    </source>
</reference>
<dbReference type="Proteomes" id="UP000822184">
    <property type="component" value="Unassembled WGS sequence"/>
</dbReference>
<dbReference type="OrthoDB" id="2066462at2"/>
<dbReference type="KEGG" id="cbei:LF65_02130"/>
<dbReference type="EMBL" id="JABAGV010000063">
    <property type="protein sequence ID" value="MBC2476786.1"/>
    <property type="molecule type" value="Genomic_DNA"/>
</dbReference>
<evidence type="ECO:0000313" key="6">
    <source>
        <dbReference type="EMBL" id="NRV12442.1"/>
    </source>
</evidence>
<sequence>MLLSSIQKCSKCDISFAWEYTTPETERVLNFEGETSSIASAKLVSAKEGKYDIKVKCPKCKALNKFYIIVPRCNNEK</sequence>
<accession>A0A0B5QPF6</accession>
<dbReference type="Proteomes" id="UP000587880">
    <property type="component" value="Unassembled WGS sequence"/>
</dbReference>
<keyword evidence="5" id="KW-0687">Ribonucleoprotein</keyword>
<dbReference type="EMBL" id="LZZI01000058">
    <property type="protein sequence ID" value="OOM60076.1"/>
    <property type="molecule type" value="Genomic_DNA"/>
</dbReference>
<organism evidence="1 9">
    <name type="scientific">Clostridium beijerinckii</name>
    <name type="common">Clostridium MP</name>
    <dbReference type="NCBI Taxonomy" id="1520"/>
    <lineage>
        <taxon>Bacteria</taxon>
        <taxon>Bacillati</taxon>
        <taxon>Bacillota</taxon>
        <taxon>Clostridia</taxon>
        <taxon>Eubacteriales</taxon>
        <taxon>Clostridiaceae</taxon>
        <taxon>Clostridium</taxon>
    </lineage>
</organism>
<dbReference type="EMBL" id="JABSWW010000001">
    <property type="protein sequence ID" value="NRT88239.1"/>
    <property type="molecule type" value="Genomic_DNA"/>
</dbReference>
<reference evidence="2" key="9">
    <citation type="journal article" date="2022" name="Nat. Biotechnol.">
        <title>Carbon-negative production of acetone and isopropanol by gas fermentation at industrial pilot scale.</title>
        <authorList>
            <person name="Liew F.E."/>
            <person name="Nogle R."/>
            <person name="Abdalla T."/>
            <person name="Rasor B.J."/>
            <person name="Canter C."/>
            <person name="Jensen R.O."/>
            <person name="Wang L."/>
            <person name="Strutz J."/>
            <person name="Chirania P."/>
            <person name="De Tissera S."/>
            <person name="Mueller A.P."/>
            <person name="Ruan Z."/>
            <person name="Gao A."/>
            <person name="Tran L."/>
            <person name="Engle N.L."/>
            <person name="Bromley J.C."/>
            <person name="Daniell J."/>
            <person name="Conrado R."/>
            <person name="Tschaplinski T.J."/>
            <person name="Giannone R.J."/>
            <person name="Hettich R.L."/>
            <person name="Karim A.S."/>
            <person name="Simpson S.D."/>
            <person name="Brown S.D."/>
            <person name="Leang C."/>
            <person name="Jewett M.C."/>
            <person name="Kopke M."/>
        </authorList>
    </citation>
    <scope>NUCLEOTIDE SEQUENCE</scope>
    <source>
        <strain evidence="2">DJ015</strain>
        <strain evidence="5">DJ080</strain>
    </source>
</reference>
<evidence type="ECO:0000313" key="4">
    <source>
        <dbReference type="EMBL" id="NMF06424.1"/>
    </source>
</evidence>
<evidence type="ECO:0000313" key="2">
    <source>
        <dbReference type="EMBL" id="MBC2476786.1"/>
    </source>
</evidence>
<evidence type="ECO:0000313" key="8">
    <source>
        <dbReference type="EMBL" id="OOM60076.1"/>
    </source>
</evidence>
<dbReference type="Proteomes" id="UP000031866">
    <property type="component" value="Chromosome"/>
</dbReference>
<dbReference type="Proteomes" id="UP000821656">
    <property type="component" value="Unassembled WGS sequence"/>
</dbReference>
<keyword evidence="5" id="KW-0689">Ribosomal protein</keyword>
<dbReference type="EMBL" id="JABSXK010000001">
    <property type="protein sequence ID" value="NRV12442.1"/>
    <property type="molecule type" value="Genomic_DNA"/>
</dbReference>
<reference evidence="5" key="7">
    <citation type="submission" date="2020-05" db="EMBL/GenBank/DDBJ databases">
        <authorList>
            <person name="Brown S."/>
            <person name="Huntemann M."/>
            <person name="Clum A."/>
            <person name="Spunde A."/>
            <person name="Palaniappan K."/>
            <person name="Ritter S."/>
            <person name="Mikhailova N."/>
            <person name="Chen I.-M."/>
            <person name="Stamatis D."/>
            <person name="Reddy T."/>
            <person name="O'Malley R."/>
            <person name="Daum C."/>
            <person name="Shapiro N."/>
            <person name="Ivanova N."/>
            <person name="Kyrpides N."/>
            <person name="Woyke T."/>
        </authorList>
    </citation>
    <scope>NUCLEOTIDE SEQUENCE</scope>
    <source>
        <strain evidence="5">DJ080</strain>
    </source>
</reference>
<evidence type="ECO:0000313" key="5">
    <source>
        <dbReference type="EMBL" id="NRT88239.1"/>
    </source>
</evidence>
<protein>
    <submittedName>
        <fullName evidence="5">Ribosomal protein L37AE/L43A</fullName>
    </submittedName>
</protein>
<gene>
    <name evidence="5" type="ORF">B0H41_001918</name>
    <name evidence="7" type="ORF">BCD95_003753</name>
    <name evidence="8" type="ORF">CLBCK_30960</name>
    <name evidence="6" type="ORF">DFH45_005405</name>
    <name evidence="4" type="ORF">HF849_17050</name>
    <name evidence="2" type="ORF">HGI39_19150</name>
    <name evidence="3" type="ORF">IS491_21820</name>
    <name evidence="1" type="ORF">LF65_02130</name>
</gene>
<name>A0A0B5QPF6_CLOBE</name>
<dbReference type="Proteomes" id="UP000190973">
    <property type="component" value="Unassembled WGS sequence"/>
</dbReference>
<dbReference type="RefSeq" id="WP_017212907.1">
    <property type="nucleotide sequence ID" value="NZ_BKAK01000031.1"/>
</dbReference>
<evidence type="ECO:0000313" key="9">
    <source>
        <dbReference type="Proteomes" id="UP000031866"/>
    </source>
</evidence>
<evidence type="ECO:0000313" key="10">
    <source>
        <dbReference type="Proteomes" id="UP000190973"/>
    </source>
</evidence>
<evidence type="ECO:0000313" key="11">
    <source>
        <dbReference type="Proteomes" id="UP000587880"/>
    </source>
</evidence>
<reference evidence="1" key="2">
    <citation type="submission" date="2016-02" db="EMBL/GenBank/DDBJ databases">
        <title>Genome sequence of Clostridium beijerinckii strain 59B.</title>
        <authorList>
            <person name="Little G.T."/>
            <person name="Minton N.P."/>
        </authorList>
    </citation>
    <scope>NUCLEOTIDE SEQUENCE</scope>
    <source>
        <strain evidence="1">NCIMB 14988</strain>
    </source>
</reference>
<dbReference type="EMBL" id="CP010086">
    <property type="protein sequence ID" value="AJG98718.1"/>
    <property type="molecule type" value="Genomic_DNA"/>
</dbReference>
<proteinExistence type="predicted"/>
<evidence type="ECO:0000313" key="7">
    <source>
        <dbReference type="EMBL" id="NSB15494.1"/>
    </source>
</evidence>
<evidence type="ECO:0000313" key="3">
    <source>
        <dbReference type="EMBL" id="MBF7811262.1"/>
    </source>
</evidence>
<reference evidence="3" key="8">
    <citation type="submission" date="2020-11" db="EMBL/GenBank/DDBJ databases">
        <authorList>
            <person name="Thieme N."/>
            <person name="Liebl W."/>
            <person name="Zverlov V."/>
        </authorList>
    </citation>
    <scope>NUCLEOTIDE SEQUENCE</scope>
    <source>
        <strain evidence="3">NT08</strain>
    </source>
</reference>
<evidence type="ECO:0000313" key="1">
    <source>
        <dbReference type="EMBL" id="AJG98718.1"/>
    </source>
</evidence>
<dbReference type="Proteomes" id="UP001193748">
    <property type="component" value="Unassembled WGS sequence"/>
</dbReference>
<dbReference type="EMBL" id="JABAGD010000034">
    <property type="protein sequence ID" value="NMF06424.1"/>
    <property type="molecule type" value="Genomic_DNA"/>
</dbReference>
<dbReference type="STRING" id="1520.LF65_02130"/>
<dbReference type="EMBL" id="JABTDW010000001">
    <property type="protein sequence ID" value="NSB15494.1"/>
    <property type="molecule type" value="Genomic_DNA"/>
</dbReference>
<dbReference type="Proteomes" id="UP000631418">
    <property type="component" value="Unassembled WGS sequence"/>
</dbReference>
<reference evidence="2" key="5">
    <citation type="submission" date="2020-04" db="EMBL/GenBank/DDBJ databases">
        <authorList>
            <person name="Brown S."/>
        </authorList>
    </citation>
    <scope>NUCLEOTIDE SEQUENCE</scope>
    <source>
        <strain evidence="2">DJ015</strain>
    </source>
</reference>
<dbReference type="EMBL" id="JADOEF010000001">
    <property type="protein sequence ID" value="MBF7811262.1"/>
    <property type="molecule type" value="Genomic_DNA"/>
</dbReference>
<reference evidence="8 10" key="3">
    <citation type="submission" date="2016-05" db="EMBL/GenBank/DDBJ databases">
        <title>Microbial solvent formation.</title>
        <authorList>
            <person name="Poehlein A."/>
            <person name="Montoya Solano J.D."/>
            <person name="Flitsch S."/>
            <person name="Krabben P."/>
            <person name="Duerre P."/>
            <person name="Daniel R."/>
        </authorList>
    </citation>
    <scope>NUCLEOTIDE SEQUENCE [LARGE SCALE GENOMIC DNA]</scope>
    <source>
        <strain evidence="8 10">DSM 53</strain>
    </source>
</reference>
<dbReference type="GO" id="GO:0005840">
    <property type="term" value="C:ribosome"/>
    <property type="evidence" value="ECO:0007669"/>
    <property type="project" value="UniProtKB-KW"/>
</dbReference>